<organism evidence="2 3">
    <name type="scientific">Cladobotryum mycophilum</name>
    <dbReference type="NCBI Taxonomy" id="491253"/>
    <lineage>
        <taxon>Eukaryota</taxon>
        <taxon>Fungi</taxon>
        <taxon>Dikarya</taxon>
        <taxon>Ascomycota</taxon>
        <taxon>Pezizomycotina</taxon>
        <taxon>Sordariomycetes</taxon>
        <taxon>Hypocreomycetidae</taxon>
        <taxon>Hypocreales</taxon>
        <taxon>Hypocreaceae</taxon>
        <taxon>Cladobotryum</taxon>
    </lineage>
</organism>
<dbReference type="SUPFAM" id="SSF109604">
    <property type="entry name" value="HD-domain/PDEase-like"/>
    <property type="match status" value="1"/>
</dbReference>
<comment type="caution">
    <text evidence="2">The sequence shown here is derived from an EMBL/GenBank/DDBJ whole genome shotgun (WGS) entry which is preliminary data.</text>
</comment>
<dbReference type="Pfam" id="PF01966">
    <property type="entry name" value="HD"/>
    <property type="match status" value="1"/>
</dbReference>
<protein>
    <recommendedName>
        <fullName evidence="1">HD domain-containing protein</fullName>
    </recommendedName>
</protein>
<dbReference type="Proteomes" id="UP001338125">
    <property type="component" value="Unassembled WGS sequence"/>
</dbReference>
<dbReference type="PANTHER" id="PTHR35569:SF1">
    <property type="entry name" value="CYANAMIDE HYDRATASE DDI2-RELATED"/>
    <property type="match status" value="1"/>
</dbReference>
<evidence type="ECO:0000313" key="3">
    <source>
        <dbReference type="Proteomes" id="UP001338125"/>
    </source>
</evidence>
<reference evidence="2 3" key="1">
    <citation type="submission" date="2024-01" db="EMBL/GenBank/DDBJ databases">
        <title>Complete genome of Cladobotryum mycophilum ATHUM6906.</title>
        <authorList>
            <person name="Christinaki A.C."/>
            <person name="Myridakis A.I."/>
            <person name="Kouvelis V.N."/>
        </authorList>
    </citation>
    <scope>NUCLEOTIDE SEQUENCE [LARGE SCALE GENOMIC DNA]</scope>
    <source>
        <strain evidence="2 3">ATHUM6906</strain>
    </source>
</reference>
<dbReference type="InterPro" id="IPR003607">
    <property type="entry name" value="HD/PDEase_dom"/>
</dbReference>
<dbReference type="InterPro" id="IPR006674">
    <property type="entry name" value="HD_domain"/>
</dbReference>
<evidence type="ECO:0000313" key="2">
    <source>
        <dbReference type="EMBL" id="KAK5991887.1"/>
    </source>
</evidence>
<dbReference type="CDD" id="cd00077">
    <property type="entry name" value="HDc"/>
    <property type="match status" value="1"/>
</dbReference>
<keyword evidence="3" id="KW-1185">Reference proteome</keyword>
<gene>
    <name evidence="2" type="ORF">PT974_05274</name>
</gene>
<accession>A0ABR0SI95</accession>
<dbReference type="Gene3D" id="1.10.3210.10">
    <property type="entry name" value="Hypothetical protein af1432"/>
    <property type="match status" value="1"/>
</dbReference>
<dbReference type="PANTHER" id="PTHR35569">
    <property type="entry name" value="CYANAMIDE HYDRATASE DDI2-RELATED"/>
    <property type="match status" value="1"/>
</dbReference>
<sequence>MCQAKSESSSATRASLSEAAQTLVPTHPAAKAALELAVSSLPASILYHSLRVFIYAQALTRKVSQNGSKSLYPGGSLHTVSVEPHVLFVACILHDLGTVNEYDVNPERFEVCGAEEAVRILRAHEGKENEAAIREAWLAISLHTSPGIAECISGTVQIVRFAVKTDFGRYDTSNIPLLDHEKAVIEKDLPRLDIEKELGDAVVRQGLATRNKAPTTSWPGALLKSKEDNPDWVGVNKAF</sequence>
<evidence type="ECO:0000259" key="1">
    <source>
        <dbReference type="Pfam" id="PF01966"/>
    </source>
</evidence>
<dbReference type="EMBL" id="JAVFKD010000012">
    <property type="protein sequence ID" value="KAK5991887.1"/>
    <property type="molecule type" value="Genomic_DNA"/>
</dbReference>
<name>A0ABR0SI95_9HYPO</name>
<feature type="domain" description="HD" evidence="1">
    <location>
        <begin position="46"/>
        <end position="162"/>
    </location>
</feature>
<proteinExistence type="predicted"/>